<dbReference type="Pfam" id="PF18102">
    <property type="entry name" value="DTC"/>
    <property type="match status" value="1"/>
</dbReference>
<evidence type="ECO:0000256" key="5">
    <source>
        <dbReference type="ARBA" id="ARBA00022723"/>
    </source>
</evidence>
<comment type="similarity">
    <text evidence="3 8">Belongs to the Deltex family.</text>
</comment>
<dbReference type="GO" id="GO:0007219">
    <property type="term" value="P:Notch signaling pathway"/>
    <property type="evidence" value="ECO:0007669"/>
    <property type="project" value="InterPro"/>
</dbReference>
<dbReference type="InterPro" id="IPR039399">
    <property type="entry name" value="Deltex_C_sf"/>
</dbReference>
<dbReference type="UniPathway" id="UPA00143"/>
<keyword evidence="7 8" id="KW-0862">Zinc</keyword>
<dbReference type="GO" id="GO:0016567">
    <property type="term" value="P:protein ubiquitination"/>
    <property type="evidence" value="ECO:0007669"/>
    <property type="project" value="UniProtKB-UniRule"/>
</dbReference>
<evidence type="ECO:0000313" key="10">
    <source>
        <dbReference type="Ensembl" id="ENSAMXP00000046422.1"/>
    </source>
</evidence>
<dbReference type="InterPro" id="IPR039398">
    <property type="entry name" value="Deltex_fam"/>
</dbReference>
<dbReference type="GO" id="GO:0008270">
    <property type="term" value="F:zinc ion binding"/>
    <property type="evidence" value="ECO:0007669"/>
    <property type="project" value="UniProtKB-KW"/>
</dbReference>
<comment type="subcellular location">
    <subcellularLocation>
        <location evidence="8">Cytoplasm</location>
    </subcellularLocation>
</comment>
<reference evidence="11" key="2">
    <citation type="journal article" date="2014" name="Nat. Commun.">
        <title>The cavefish genome reveals candidate genes for eye loss.</title>
        <authorList>
            <person name="McGaugh S.E."/>
            <person name="Gross J.B."/>
            <person name="Aken B."/>
            <person name="Blin M."/>
            <person name="Borowsky R."/>
            <person name="Chalopin D."/>
            <person name="Hinaux H."/>
            <person name="Jeffery W.R."/>
            <person name="Keene A."/>
            <person name="Ma L."/>
            <person name="Minx P."/>
            <person name="Murphy D."/>
            <person name="O'Quin K.E."/>
            <person name="Retaux S."/>
            <person name="Rohner N."/>
            <person name="Searle S.M."/>
            <person name="Stahl B.A."/>
            <person name="Tabin C."/>
            <person name="Volff J.N."/>
            <person name="Yoshizawa M."/>
            <person name="Warren W.C."/>
        </authorList>
    </citation>
    <scope>NUCLEOTIDE SEQUENCE [LARGE SCALE GENOMIC DNA]</scope>
    <source>
        <strain evidence="11">female</strain>
    </source>
</reference>
<keyword evidence="11" id="KW-1185">Reference proteome</keyword>
<feature type="domain" description="Deltex C-terminal" evidence="9">
    <location>
        <begin position="277"/>
        <end position="409"/>
    </location>
</feature>
<dbReference type="InterPro" id="IPR039396">
    <property type="entry name" value="Deltex_C"/>
</dbReference>
<keyword evidence="8" id="KW-0963">Cytoplasm</keyword>
<dbReference type="Gene3D" id="3.30.390.130">
    <property type="match status" value="1"/>
</dbReference>
<comment type="catalytic activity">
    <reaction evidence="1 8">
        <text>S-ubiquitinyl-[E2 ubiquitin-conjugating enzyme]-L-cysteine + [acceptor protein]-L-lysine = [E2 ubiquitin-conjugating enzyme]-L-cysteine + N(6)-ubiquitinyl-[acceptor protein]-L-lysine.</text>
        <dbReference type="EC" id="2.3.2.27"/>
    </reaction>
</comment>
<organism evidence="10 11">
    <name type="scientific">Astyanax mexicanus</name>
    <name type="common">Blind cave fish</name>
    <name type="synonym">Astyanax fasciatus mexicanus</name>
    <dbReference type="NCBI Taxonomy" id="7994"/>
    <lineage>
        <taxon>Eukaryota</taxon>
        <taxon>Metazoa</taxon>
        <taxon>Chordata</taxon>
        <taxon>Craniata</taxon>
        <taxon>Vertebrata</taxon>
        <taxon>Euteleostomi</taxon>
        <taxon>Actinopterygii</taxon>
        <taxon>Neopterygii</taxon>
        <taxon>Teleostei</taxon>
        <taxon>Ostariophysi</taxon>
        <taxon>Characiformes</taxon>
        <taxon>Characoidei</taxon>
        <taxon>Acestrorhamphidae</taxon>
        <taxon>Acestrorhamphinae</taxon>
        <taxon>Astyanax</taxon>
    </lineage>
</organism>
<dbReference type="FunFam" id="3.30.390.130:FF:000001">
    <property type="entry name" value="Probable E3 ubiquitin-protein ligase DTX3"/>
    <property type="match status" value="1"/>
</dbReference>
<comment type="pathway">
    <text evidence="2 8">Protein modification; protein ubiquitination.</text>
</comment>
<dbReference type="CDD" id="cd09633">
    <property type="entry name" value="Deltex_C"/>
    <property type="match status" value="1"/>
</dbReference>
<name>A0A3B1JVG9_ASTMX</name>
<evidence type="ECO:0000313" key="11">
    <source>
        <dbReference type="Proteomes" id="UP000018467"/>
    </source>
</evidence>
<evidence type="ECO:0000256" key="4">
    <source>
        <dbReference type="ARBA" id="ARBA00022679"/>
    </source>
</evidence>
<evidence type="ECO:0000256" key="6">
    <source>
        <dbReference type="ARBA" id="ARBA00022771"/>
    </source>
</evidence>
<keyword evidence="5 8" id="KW-0479">Metal-binding</keyword>
<sequence length="410" mass="45745">MESLGYSALPADNSTHRTPLSQSHCRVDMIVISLDRWHKEVQTELMKRMGKYQAGKKLSFQGYLAEAERFYREVCEIVGGPKAEINTGAVRNDTGTSGALPAFITPLHQYCYFSHAYKKEINQIQDKFGVKIDAEVSVSVTAEDQTRPDSVRKASDELMDLYQTSTTSLQSVSILQTQLDSKIVKDLVHNIQSDQAKIALMMSADGCVLSGPNHTISEVQSRLNSEDSGEVASRQMSKTSKLRFDPILMSDTHCLKMSIKIFGEMCPVCKKIYGKVKGNQPQGTMSCRTHRYDLPGYDGCGTIEIYYDIPGGKQTDEHPNPGQPYSGARRQAYLPNNTEGKEVLQLLQRAFDQRLIFTVGTSMFTGANNTITWNGIHHKTSMTGGPQNYGYPDPDYLKRVKKELKAKGIE</sequence>
<dbReference type="STRING" id="7994.ENSAMXP00000046422"/>
<dbReference type="AlphaFoldDB" id="A0A3B1JVG9"/>
<dbReference type="GO" id="GO:0061630">
    <property type="term" value="F:ubiquitin protein ligase activity"/>
    <property type="evidence" value="ECO:0007669"/>
    <property type="project" value="UniProtKB-UniRule"/>
</dbReference>
<proteinExistence type="inferred from homology"/>
<evidence type="ECO:0000256" key="1">
    <source>
        <dbReference type="ARBA" id="ARBA00000900"/>
    </source>
</evidence>
<dbReference type="GeneTree" id="ENSGT00940000154578"/>
<dbReference type="GO" id="GO:0005737">
    <property type="term" value="C:cytoplasm"/>
    <property type="evidence" value="ECO:0007669"/>
    <property type="project" value="UniProtKB-SubCell"/>
</dbReference>
<evidence type="ECO:0000256" key="2">
    <source>
        <dbReference type="ARBA" id="ARBA00004906"/>
    </source>
</evidence>
<accession>A0A3B1JVG9</accession>
<evidence type="ECO:0000259" key="9">
    <source>
        <dbReference type="Pfam" id="PF18102"/>
    </source>
</evidence>
<keyword evidence="4 8" id="KW-0808">Transferase</keyword>
<evidence type="ECO:0000256" key="8">
    <source>
        <dbReference type="RuleBase" id="RU367105"/>
    </source>
</evidence>
<dbReference type="Bgee" id="ENSAMXG00000036182">
    <property type="expression patterns" value="Expressed in intestine and 9 other cell types or tissues"/>
</dbReference>
<dbReference type="Proteomes" id="UP000018467">
    <property type="component" value="Unassembled WGS sequence"/>
</dbReference>
<evidence type="ECO:0000256" key="7">
    <source>
        <dbReference type="ARBA" id="ARBA00022833"/>
    </source>
</evidence>
<reference evidence="11" key="1">
    <citation type="submission" date="2013-03" db="EMBL/GenBank/DDBJ databases">
        <authorList>
            <person name="Jeffery W."/>
            <person name="Warren W."/>
            <person name="Wilson R.K."/>
        </authorList>
    </citation>
    <scope>NUCLEOTIDE SEQUENCE</scope>
    <source>
        <strain evidence="11">female</strain>
    </source>
</reference>
<reference evidence="10" key="4">
    <citation type="submission" date="2025-09" db="UniProtKB">
        <authorList>
            <consortium name="Ensembl"/>
        </authorList>
    </citation>
    <scope>IDENTIFICATION</scope>
</reference>
<dbReference type="InParanoid" id="A0A3B1JVG9"/>
<dbReference type="Ensembl" id="ENSAMXT00000035652.1">
    <property type="protein sequence ID" value="ENSAMXP00000046422.1"/>
    <property type="gene ID" value="ENSAMXG00000036182.1"/>
</dbReference>
<keyword evidence="6 8" id="KW-0863">Zinc-finger</keyword>
<dbReference type="EC" id="2.3.2.27" evidence="8"/>
<reference evidence="10" key="3">
    <citation type="submission" date="2025-08" db="UniProtKB">
        <authorList>
            <consortium name="Ensembl"/>
        </authorList>
    </citation>
    <scope>IDENTIFICATION</scope>
</reference>
<evidence type="ECO:0000256" key="3">
    <source>
        <dbReference type="ARBA" id="ARBA00009413"/>
    </source>
</evidence>
<protein>
    <recommendedName>
        <fullName evidence="8">E3 ubiquitin-protein ligase</fullName>
        <ecNumber evidence="8">2.3.2.27</ecNumber>
    </recommendedName>
</protein>
<dbReference type="PANTHER" id="PTHR12622">
    <property type="entry name" value="DELTEX-RELATED"/>
    <property type="match status" value="1"/>
</dbReference>